<dbReference type="Proteomes" id="UP001286313">
    <property type="component" value="Unassembled WGS sequence"/>
</dbReference>
<reference evidence="2" key="1">
    <citation type="submission" date="2023-10" db="EMBL/GenBank/DDBJ databases">
        <title>Genome assemblies of two species of porcelain crab, Petrolisthes cinctipes and Petrolisthes manimaculis (Anomura: Porcellanidae).</title>
        <authorList>
            <person name="Angst P."/>
        </authorList>
    </citation>
    <scope>NUCLEOTIDE SEQUENCE</scope>
    <source>
        <strain evidence="2">PB745_01</strain>
        <tissue evidence="2">Gill</tissue>
    </source>
</reference>
<evidence type="ECO:0000313" key="3">
    <source>
        <dbReference type="Proteomes" id="UP001286313"/>
    </source>
</evidence>
<name>A0AAE1F289_PETCI</name>
<feature type="compositionally biased region" description="Pro residues" evidence="1">
    <location>
        <begin position="107"/>
        <end position="136"/>
    </location>
</feature>
<proteinExistence type="predicted"/>
<feature type="region of interest" description="Disordered" evidence="1">
    <location>
        <begin position="16"/>
        <end position="163"/>
    </location>
</feature>
<keyword evidence="3" id="KW-1185">Reference proteome</keyword>
<organism evidence="2 3">
    <name type="scientific">Petrolisthes cinctipes</name>
    <name type="common">Flat porcelain crab</name>
    <dbReference type="NCBI Taxonomy" id="88211"/>
    <lineage>
        <taxon>Eukaryota</taxon>
        <taxon>Metazoa</taxon>
        <taxon>Ecdysozoa</taxon>
        <taxon>Arthropoda</taxon>
        <taxon>Crustacea</taxon>
        <taxon>Multicrustacea</taxon>
        <taxon>Malacostraca</taxon>
        <taxon>Eumalacostraca</taxon>
        <taxon>Eucarida</taxon>
        <taxon>Decapoda</taxon>
        <taxon>Pleocyemata</taxon>
        <taxon>Anomura</taxon>
        <taxon>Galatheoidea</taxon>
        <taxon>Porcellanidae</taxon>
        <taxon>Petrolisthes</taxon>
    </lineage>
</organism>
<comment type="caution">
    <text evidence="2">The sequence shown here is derived from an EMBL/GenBank/DDBJ whole genome shotgun (WGS) entry which is preliminary data.</text>
</comment>
<evidence type="ECO:0000256" key="1">
    <source>
        <dbReference type="SAM" id="MobiDB-lite"/>
    </source>
</evidence>
<protein>
    <submittedName>
        <fullName evidence="2">Uncharacterized protein</fullName>
    </submittedName>
</protein>
<accession>A0AAE1F289</accession>
<feature type="compositionally biased region" description="Basic and acidic residues" evidence="1">
    <location>
        <begin position="28"/>
        <end position="40"/>
    </location>
</feature>
<feature type="compositionally biased region" description="Pro residues" evidence="1">
    <location>
        <begin position="60"/>
        <end position="74"/>
    </location>
</feature>
<dbReference type="EMBL" id="JAWQEG010003545">
    <property type="protein sequence ID" value="KAK3865640.1"/>
    <property type="molecule type" value="Genomic_DNA"/>
</dbReference>
<sequence length="163" mass="17999">MAGRLEIPACVCCRAVLPSSGRRGTNHSNEEVKTDRRQTDRPTLVYPDPTQPTPSNTSPLAPPPPPCIPRPDPTNPLKHIHTRPPPPPSPLYTPTRPNQLPQTLPHSPSPSPLYTPTRPNQPPQTLPTRPPPPPFQFAPRSRTTAPSLIEKSTHSRNYSPFYS</sequence>
<dbReference type="AlphaFoldDB" id="A0AAE1F289"/>
<gene>
    <name evidence="2" type="ORF">Pcinc_028765</name>
</gene>
<dbReference type="PRINTS" id="PR01217">
    <property type="entry name" value="PRICHEXTENSN"/>
</dbReference>
<evidence type="ECO:0000313" key="2">
    <source>
        <dbReference type="EMBL" id="KAK3865640.1"/>
    </source>
</evidence>